<evidence type="ECO:0000256" key="11">
    <source>
        <dbReference type="PROSITE-ProRule" id="PRU00042"/>
    </source>
</evidence>
<dbReference type="InterPro" id="IPR013087">
    <property type="entry name" value="Znf_C2H2_type"/>
</dbReference>
<keyword evidence="3" id="KW-0479">Metal-binding</keyword>
<proteinExistence type="inferred from homology"/>
<dbReference type="SMART" id="SM00355">
    <property type="entry name" value="ZnF_C2H2"/>
    <property type="match status" value="2"/>
</dbReference>
<keyword evidence="10" id="KW-0539">Nucleus</keyword>
<evidence type="ECO:0000256" key="3">
    <source>
        <dbReference type="ARBA" id="ARBA00022723"/>
    </source>
</evidence>
<dbReference type="GO" id="GO:0000981">
    <property type="term" value="F:DNA-binding transcription factor activity, RNA polymerase II-specific"/>
    <property type="evidence" value="ECO:0007669"/>
    <property type="project" value="TreeGrafter"/>
</dbReference>
<evidence type="ECO:0000313" key="13">
    <source>
        <dbReference type="EMBL" id="NXU94835.1"/>
    </source>
</evidence>
<dbReference type="GO" id="GO:0000978">
    <property type="term" value="F:RNA polymerase II cis-regulatory region sequence-specific DNA binding"/>
    <property type="evidence" value="ECO:0007669"/>
    <property type="project" value="TreeGrafter"/>
</dbReference>
<dbReference type="PROSITE" id="PS00028">
    <property type="entry name" value="ZINC_FINGER_C2H2_1"/>
    <property type="match status" value="2"/>
</dbReference>
<evidence type="ECO:0000256" key="4">
    <source>
        <dbReference type="ARBA" id="ARBA00022737"/>
    </source>
</evidence>
<evidence type="ECO:0000256" key="9">
    <source>
        <dbReference type="ARBA" id="ARBA00023163"/>
    </source>
</evidence>
<evidence type="ECO:0000256" key="10">
    <source>
        <dbReference type="ARBA" id="ARBA00023242"/>
    </source>
</evidence>
<dbReference type="PANTHER" id="PTHR23226:SF379">
    <property type="entry name" value="C2H2-TYPE DOMAIN-CONTAINING PROTEIN"/>
    <property type="match status" value="1"/>
</dbReference>
<dbReference type="EMBL" id="VZUH01088480">
    <property type="protein sequence ID" value="NXU94835.1"/>
    <property type="molecule type" value="Genomic_DNA"/>
</dbReference>
<evidence type="ECO:0000256" key="7">
    <source>
        <dbReference type="ARBA" id="ARBA00023015"/>
    </source>
</evidence>
<feature type="domain" description="C2H2-type" evidence="12">
    <location>
        <begin position="5"/>
        <end position="32"/>
    </location>
</feature>
<dbReference type="SUPFAM" id="SSF57667">
    <property type="entry name" value="beta-beta-alpha zinc fingers"/>
    <property type="match status" value="1"/>
</dbReference>
<dbReference type="FunFam" id="3.30.160.60:FF:001005">
    <property type="entry name" value="Zinc finger protein 75A"/>
    <property type="match status" value="1"/>
</dbReference>
<organism evidence="13 14">
    <name type="scientific">Xiphorhynchus elegans</name>
    <name type="common">elegant woodcreeper</name>
    <dbReference type="NCBI Taxonomy" id="269412"/>
    <lineage>
        <taxon>Eukaryota</taxon>
        <taxon>Metazoa</taxon>
        <taxon>Chordata</taxon>
        <taxon>Craniata</taxon>
        <taxon>Vertebrata</taxon>
        <taxon>Euteleostomi</taxon>
        <taxon>Archelosauria</taxon>
        <taxon>Archosauria</taxon>
        <taxon>Dinosauria</taxon>
        <taxon>Saurischia</taxon>
        <taxon>Theropoda</taxon>
        <taxon>Coelurosauria</taxon>
        <taxon>Aves</taxon>
        <taxon>Neognathae</taxon>
        <taxon>Neoaves</taxon>
        <taxon>Telluraves</taxon>
        <taxon>Australaves</taxon>
        <taxon>Passeriformes</taxon>
        <taxon>Dendrocolaptidae</taxon>
        <taxon>Xiphorhynchus</taxon>
    </lineage>
</organism>
<evidence type="ECO:0000256" key="1">
    <source>
        <dbReference type="ARBA" id="ARBA00003767"/>
    </source>
</evidence>
<protein>
    <submittedName>
        <fullName evidence="13">ZN629 protein</fullName>
    </submittedName>
</protein>
<keyword evidence="6" id="KW-0862">Zinc</keyword>
<reference evidence="13 14" key="1">
    <citation type="submission" date="2019-09" db="EMBL/GenBank/DDBJ databases">
        <title>Bird 10,000 Genomes (B10K) Project - Family phase.</title>
        <authorList>
            <person name="Zhang G."/>
        </authorList>
    </citation>
    <scope>NUCLEOTIDE SEQUENCE [LARGE SCALE GENOMIC DNA]</scope>
    <source>
        <strain evidence="13">OUT-0059</strain>
        <tissue evidence="13">Muscle</tissue>
    </source>
</reference>
<gene>
    <name evidence="13" type="primary">Znf629_9</name>
    <name evidence="13" type="ORF">XIPELE_R14829</name>
</gene>
<dbReference type="Gene3D" id="3.30.160.60">
    <property type="entry name" value="Classic Zinc Finger"/>
    <property type="match status" value="2"/>
</dbReference>
<feature type="non-terminal residue" evidence="13">
    <location>
        <position position="1"/>
    </location>
</feature>
<keyword evidence="14" id="KW-1185">Reference proteome</keyword>
<dbReference type="FunFam" id="3.30.160.60:FF:000295">
    <property type="entry name" value="zinc finger protein 19"/>
    <property type="match status" value="1"/>
</dbReference>
<evidence type="ECO:0000256" key="6">
    <source>
        <dbReference type="ARBA" id="ARBA00022833"/>
    </source>
</evidence>
<name>A0A7L3PUD5_9DEND</name>
<evidence type="ECO:0000256" key="2">
    <source>
        <dbReference type="ARBA" id="ARBA00006991"/>
    </source>
</evidence>
<keyword evidence="8" id="KW-0238">DNA-binding</keyword>
<dbReference type="Pfam" id="PF00096">
    <property type="entry name" value="zf-C2H2"/>
    <property type="match status" value="2"/>
</dbReference>
<keyword evidence="5 11" id="KW-0863">Zinc-finger</keyword>
<comment type="caution">
    <text evidence="13">The sequence shown here is derived from an EMBL/GenBank/DDBJ whole genome shotgun (WGS) entry which is preliminary data.</text>
</comment>
<feature type="domain" description="C2H2-type" evidence="12">
    <location>
        <begin position="33"/>
        <end position="58"/>
    </location>
</feature>
<feature type="non-terminal residue" evidence="13">
    <location>
        <position position="58"/>
    </location>
</feature>
<sequence length="58" mass="7025">GERPYECQECGKRFQTSSNLFNHQKTHTEERPFQCTDCGKRFKENSSLVRHRRIHTRE</sequence>
<accession>A0A7L3PUD5</accession>
<dbReference type="Proteomes" id="UP000551443">
    <property type="component" value="Unassembled WGS sequence"/>
</dbReference>
<comment type="similarity">
    <text evidence="2">Belongs to the krueppel C2H2-type zinc-finger protein family.</text>
</comment>
<dbReference type="InterPro" id="IPR036236">
    <property type="entry name" value="Znf_C2H2_sf"/>
</dbReference>
<dbReference type="AlphaFoldDB" id="A0A7L3PUD5"/>
<keyword evidence="9" id="KW-0804">Transcription</keyword>
<evidence type="ECO:0000256" key="8">
    <source>
        <dbReference type="ARBA" id="ARBA00023125"/>
    </source>
</evidence>
<dbReference type="PROSITE" id="PS50157">
    <property type="entry name" value="ZINC_FINGER_C2H2_2"/>
    <property type="match status" value="2"/>
</dbReference>
<dbReference type="GO" id="GO:0008270">
    <property type="term" value="F:zinc ion binding"/>
    <property type="evidence" value="ECO:0007669"/>
    <property type="project" value="UniProtKB-KW"/>
</dbReference>
<keyword evidence="4" id="KW-0677">Repeat</keyword>
<evidence type="ECO:0000256" key="5">
    <source>
        <dbReference type="ARBA" id="ARBA00022771"/>
    </source>
</evidence>
<keyword evidence="7" id="KW-0805">Transcription regulation</keyword>
<evidence type="ECO:0000313" key="14">
    <source>
        <dbReference type="Proteomes" id="UP000551443"/>
    </source>
</evidence>
<evidence type="ECO:0000259" key="12">
    <source>
        <dbReference type="PROSITE" id="PS50157"/>
    </source>
</evidence>
<dbReference type="PANTHER" id="PTHR23226">
    <property type="entry name" value="ZINC FINGER AND SCAN DOMAIN-CONTAINING"/>
    <property type="match status" value="1"/>
</dbReference>
<comment type="function">
    <text evidence="1">May be involved in transcriptional regulation.</text>
</comment>